<sequence>MSMAMIRVGQPSIRVSWAWYDQASGIVEWKLRNVGGGKGSVILIRDGYVFGGAFWPVYLKVFGFPVTMDDAPLVNMGPARNNPPLGVLTDPDGHGQVGFVFTLSAGEAYSTLEGGFSTEFTPDSFGKIEAISVIPESVHTFIITYNVSAQCEQYASQTGESISCPENPVKLRSMLWRSGEGFPIPFMDDIVQLS</sequence>
<name>A0AA37BPR5_9ARCH</name>
<reference evidence="1" key="1">
    <citation type="journal article" date="2014" name="Int. J. Syst. Evol. Microbiol.">
        <title>Complete genome sequence of Corynebacterium casei LMG S-19264T (=DSM 44701T), isolated from a smear-ripened cheese.</title>
        <authorList>
            <consortium name="US DOE Joint Genome Institute (JGI-PGF)"/>
            <person name="Walter F."/>
            <person name="Albersmeier A."/>
            <person name="Kalinowski J."/>
            <person name="Ruckert C."/>
        </authorList>
    </citation>
    <scope>NUCLEOTIDE SEQUENCE</scope>
    <source>
        <strain evidence="1">JCM 13583</strain>
    </source>
</reference>
<gene>
    <name evidence="1" type="ORF">GCM10007108_00030</name>
</gene>
<protein>
    <submittedName>
        <fullName evidence="1">Uncharacterized protein</fullName>
    </submittedName>
</protein>
<evidence type="ECO:0000313" key="2">
    <source>
        <dbReference type="Proteomes" id="UP000632195"/>
    </source>
</evidence>
<comment type="caution">
    <text evidence="1">The sequence shown here is derived from an EMBL/GenBank/DDBJ whole genome shotgun (WGS) entry which is preliminary data.</text>
</comment>
<keyword evidence="2" id="KW-1185">Reference proteome</keyword>
<accession>A0AA37BPR5</accession>
<dbReference type="EMBL" id="BMNY01000001">
    <property type="protein sequence ID" value="GGM65738.1"/>
    <property type="molecule type" value="Genomic_DNA"/>
</dbReference>
<dbReference type="Proteomes" id="UP000632195">
    <property type="component" value="Unassembled WGS sequence"/>
</dbReference>
<evidence type="ECO:0000313" key="1">
    <source>
        <dbReference type="EMBL" id="GGM65738.1"/>
    </source>
</evidence>
<organism evidence="1 2">
    <name type="scientific">Thermogymnomonas acidicola</name>
    <dbReference type="NCBI Taxonomy" id="399579"/>
    <lineage>
        <taxon>Archaea</taxon>
        <taxon>Methanobacteriati</taxon>
        <taxon>Thermoplasmatota</taxon>
        <taxon>Thermoplasmata</taxon>
        <taxon>Thermoplasmatales</taxon>
        <taxon>Thermogymnomonas</taxon>
    </lineage>
</organism>
<proteinExistence type="predicted"/>
<reference evidence="1" key="2">
    <citation type="submission" date="2022-09" db="EMBL/GenBank/DDBJ databases">
        <authorList>
            <person name="Sun Q."/>
            <person name="Ohkuma M."/>
        </authorList>
    </citation>
    <scope>NUCLEOTIDE SEQUENCE</scope>
    <source>
        <strain evidence="1">JCM 13583</strain>
    </source>
</reference>
<dbReference type="AlphaFoldDB" id="A0AA37BPR5"/>